<evidence type="ECO:0000256" key="1">
    <source>
        <dbReference type="SAM" id="MobiDB-lite"/>
    </source>
</evidence>
<proteinExistence type="predicted"/>
<dbReference type="Proteomes" id="UP000530514">
    <property type="component" value="Unassembled WGS sequence"/>
</dbReference>
<keyword evidence="3" id="KW-1185">Reference proteome</keyword>
<dbReference type="AlphaFoldDB" id="A0A7W2AHT5"/>
<feature type="compositionally biased region" description="Basic and acidic residues" evidence="1">
    <location>
        <begin position="106"/>
        <end position="122"/>
    </location>
</feature>
<sequence>MEFRPGPSAKEISEILEVMAKKAPELLEVVSNKVPEVFTKLFDILYSEDSAREMGKAIGSLYKELIDAGIPQDAALKMTSDYMFSLKDLVRNFSSGNKQFYFPQKDWRDWGRRPPFGPHDRPPFNPPNHKPSDQ</sequence>
<name>A0A7W2AHT5_9BACL</name>
<reference evidence="2 3" key="1">
    <citation type="submission" date="2020-07" db="EMBL/GenBank/DDBJ databases">
        <authorList>
            <person name="Feng H."/>
        </authorList>
    </citation>
    <scope>NUCLEOTIDE SEQUENCE [LARGE SCALE GENOMIC DNA]</scope>
    <source>
        <strain evidence="3">s-11</strain>
    </source>
</reference>
<comment type="caution">
    <text evidence="2">The sequence shown here is derived from an EMBL/GenBank/DDBJ whole genome shotgun (WGS) entry which is preliminary data.</text>
</comment>
<feature type="region of interest" description="Disordered" evidence="1">
    <location>
        <begin position="106"/>
        <end position="134"/>
    </location>
</feature>
<gene>
    <name evidence="2" type="ORF">H1164_11665</name>
</gene>
<protein>
    <submittedName>
        <fullName evidence="2">Uncharacterized protein</fullName>
    </submittedName>
</protein>
<feature type="compositionally biased region" description="Pro residues" evidence="1">
    <location>
        <begin position="123"/>
        <end position="134"/>
    </location>
</feature>
<organism evidence="2 3">
    <name type="scientific">Thermoactinomyces daqus</name>
    <dbReference type="NCBI Taxonomy" id="1329516"/>
    <lineage>
        <taxon>Bacteria</taxon>
        <taxon>Bacillati</taxon>
        <taxon>Bacillota</taxon>
        <taxon>Bacilli</taxon>
        <taxon>Bacillales</taxon>
        <taxon>Thermoactinomycetaceae</taxon>
        <taxon>Thermoactinomyces</taxon>
    </lineage>
</organism>
<evidence type="ECO:0000313" key="2">
    <source>
        <dbReference type="EMBL" id="MBA4543552.1"/>
    </source>
</evidence>
<accession>A0A7W2AHT5</accession>
<dbReference type="OrthoDB" id="2679957at2"/>
<dbReference type="EMBL" id="JACEIP010000017">
    <property type="protein sequence ID" value="MBA4543552.1"/>
    <property type="molecule type" value="Genomic_DNA"/>
</dbReference>
<evidence type="ECO:0000313" key="3">
    <source>
        <dbReference type="Proteomes" id="UP000530514"/>
    </source>
</evidence>
<dbReference type="RefSeq" id="WP_052154243.1">
    <property type="nucleotide sequence ID" value="NZ_JACEIP010000017.1"/>
</dbReference>